<feature type="region of interest" description="Disordered" evidence="2">
    <location>
        <begin position="760"/>
        <end position="780"/>
    </location>
</feature>
<evidence type="ECO:0000256" key="1">
    <source>
        <dbReference type="SAM" id="Coils"/>
    </source>
</evidence>
<dbReference type="GO" id="GO:0005576">
    <property type="term" value="C:extracellular region"/>
    <property type="evidence" value="ECO:0007669"/>
    <property type="project" value="GOC"/>
</dbReference>
<sequence length="1016" mass="117439">MSTRNKEEISPEELRKRLYQTFKTRGILDTLKIQLRNQLIHELKQPLIGGDVPLKTVIVQENSFLLHASNSLVADHLQKCGYEYSLSVFYPESGLEKTKKFLVEDILHLLKVSPKSELYNSLNSNAQNEKGFLMTLLMELTDHHVHKEEQNAETQTETTLHYRDSLVEKMQIIDEQFAARYQQGCKWEPLEIKLIEYRKEVEEQIKAEMEQKFLHFKEVELAKIKMEEKEKSHKEIAELRRELNRTYQAKSEALINREKTAIERLQKQQEIEEKEIYSQRQALLAEIETLRNREAEYKQRIEAFEMNCKILEDKNKIKEDSLRQKELMIKNKEDAYEQKLKNELLRYQLELKEEYLKRTEKITEDEKRIKVETTRLKEESAALNQKKEDHKQALSELKKAEIELDFANSQLALLTQQNDLLKERLNETTDYPLLKRENLELQAQTKMQKKHLEEAQEEICHLREELSHPSSDYLALQAELRRHENAMKLDEEEFKSQKQLLERQLQNEVENSAQLKAQLIDCEEKIRWLNSHVEDLKTQLRQTQQALENEVFRNPKPSLVDRSVLDFSANKIAPPDIYIDRSLLRGMPLVEDVVFEPSGISAKTYGISPRTSSNSDMDLIAEAKARIRELEKEAETLQEAYRHYQQKAVRYTVTSSQSPALSPALSCRIPSATHQRMMFSDHVISPQTFDLNTDGHHTDFTLNMCRAEMPGQQNSSERSFSPVKTFFSSSHPANEVDNNGSLSKSCPQLVENPVPLALSGTHQATSSRSSDMSPLGSPHLKSTTREYIRSEKMLHDHSSESSPEPEKLSLEDLAEPVQDASEIPEQLGDDLSHHSGAGRNRSSASSPVSSLPQEHIVPIENIHQQETPETVGENVSELGREDTRHQEVKTAIETEQSELEKLEHEMIHKETSSQEESEVNNSELKPSAIHENSSADQLEKYLKIVMESKEQEQNSLKDTEEMSPAHFLTEEKDDRLVNSKVQCSFFKSIAFVVYKHVYNNGFTDCLVLKFPGKALT</sequence>
<proteinExistence type="predicted"/>
<dbReference type="GO" id="GO:0036064">
    <property type="term" value="C:ciliary basal body"/>
    <property type="evidence" value="ECO:0007669"/>
    <property type="project" value="TreeGrafter"/>
</dbReference>
<dbReference type="GO" id="GO:0005813">
    <property type="term" value="C:centrosome"/>
    <property type="evidence" value="ECO:0007669"/>
    <property type="project" value="TreeGrafter"/>
</dbReference>
<name>A0A8C4XAG7_ERPCA</name>
<protein>
    <submittedName>
        <fullName evidence="3">OFD1 centriole and centriolar satellite protein</fullName>
    </submittedName>
</protein>
<feature type="coiled-coil region" evidence="1">
    <location>
        <begin position="613"/>
        <end position="647"/>
    </location>
</feature>
<dbReference type="InterPro" id="IPR006594">
    <property type="entry name" value="LisH"/>
</dbReference>
<organism evidence="3 4">
    <name type="scientific">Erpetoichthys calabaricus</name>
    <name type="common">Rope fish</name>
    <name type="synonym">Calamoichthys calabaricus</name>
    <dbReference type="NCBI Taxonomy" id="27687"/>
    <lineage>
        <taxon>Eukaryota</taxon>
        <taxon>Metazoa</taxon>
        <taxon>Chordata</taxon>
        <taxon>Craniata</taxon>
        <taxon>Vertebrata</taxon>
        <taxon>Euteleostomi</taxon>
        <taxon>Actinopterygii</taxon>
        <taxon>Polypteriformes</taxon>
        <taxon>Polypteridae</taxon>
        <taxon>Erpetoichthys</taxon>
    </lineage>
</organism>
<dbReference type="PROSITE" id="PS50896">
    <property type="entry name" value="LISH"/>
    <property type="match status" value="1"/>
</dbReference>
<dbReference type="Ensembl" id="ENSECRT00000017856.1">
    <property type="protein sequence ID" value="ENSECRP00000017513.1"/>
    <property type="gene ID" value="ENSECRG00000011678.1"/>
</dbReference>
<dbReference type="Proteomes" id="UP000694620">
    <property type="component" value="Chromosome 4"/>
</dbReference>
<keyword evidence="4" id="KW-1185">Reference proteome</keyword>
<dbReference type="PANTHER" id="PTHR39063">
    <property type="entry name" value="ORAL-FACIAL-DIGITAL SYNDROME 1 PROTEIN HOMOLOG"/>
    <property type="match status" value="1"/>
</dbReference>
<feature type="compositionally biased region" description="Low complexity" evidence="2">
    <location>
        <begin position="835"/>
        <end position="850"/>
    </location>
</feature>
<dbReference type="GO" id="GO:0060287">
    <property type="term" value="P:epithelial cilium movement involved in determination of left/right asymmetry"/>
    <property type="evidence" value="ECO:0007669"/>
    <property type="project" value="TreeGrafter"/>
</dbReference>
<dbReference type="PANTHER" id="PTHR39063:SF1">
    <property type="entry name" value="OFD1 CENTRIOLE AND CENTRIOLAR SATELLITE PROTEIN"/>
    <property type="match status" value="1"/>
</dbReference>
<feature type="compositionally biased region" description="Basic and acidic residues" evidence="2">
    <location>
        <begin position="878"/>
        <end position="888"/>
    </location>
</feature>
<keyword evidence="1" id="KW-0175">Coiled coil</keyword>
<reference evidence="3" key="3">
    <citation type="submission" date="2025-09" db="UniProtKB">
        <authorList>
            <consortium name="Ensembl"/>
        </authorList>
    </citation>
    <scope>IDENTIFICATION</scope>
</reference>
<dbReference type="SMART" id="SM00667">
    <property type="entry name" value="LisH"/>
    <property type="match status" value="1"/>
</dbReference>
<dbReference type="InterPro" id="IPR055289">
    <property type="entry name" value="OFD1"/>
</dbReference>
<gene>
    <name evidence="3" type="primary">OFD1</name>
    <name evidence="3" type="synonym">ofd1</name>
</gene>
<feature type="compositionally biased region" description="Polar residues" evidence="2">
    <location>
        <begin position="760"/>
        <end position="772"/>
    </location>
</feature>
<dbReference type="AlphaFoldDB" id="A0A8C4XAG7"/>
<evidence type="ECO:0000313" key="3">
    <source>
        <dbReference type="Ensembl" id="ENSECRP00000017513.1"/>
    </source>
</evidence>
<accession>A0A8C4XAG7</accession>
<dbReference type="GeneTree" id="ENSGT00390000001798"/>
<feature type="region of interest" description="Disordered" evidence="2">
    <location>
        <begin position="793"/>
        <end position="813"/>
    </location>
</feature>
<feature type="compositionally biased region" description="Basic and acidic residues" evidence="2">
    <location>
        <begin position="793"/>
        <end position="810"/>
    </location>
</feature>
<feature type="region of interest" description="Disordered" evidence="2">
    <location>
        <begin position="827"/>
        <end position="888"/>
    </location>
</feature>
<evidence type="ECO:0000313" key="4">
    <source>
        <dbReference type="Proteomes" id="UP000694620"/>
    </source>
</evidence>
<evidence type="ECO:0000256" key="2">
    <source>
        <dbReference type="SAM" id="MobiDB-lite"/>
    </source>
</evidence>
<reference evidence="3" key="1">
    <citation type="submission" date="2021-06" db="EMBL/GenBank/DDBJ databases">
        <authorList>
            <consortium name="Wellcome Sanger Institute Data Sharing"/>
        </authorList>
    </citation>
    <scope>NUCLEOTIDE SEQUENCE [LARGE SCALE GENOMIC DNA]</scope>
</reference>
<dbReference type="Pfam" id="PF16045">
    <property type="entry name" value="LisH_2"/>
    <property type="match status" value="1"/>
</dbReference>
<feature type="coiled-coil region" evidence="1">
    <location>
        <begin position="222"/>
        <end position="553"/>
    </location>
</feature>
<reference evidence="3" key="2">
    <citation type="submission" date="2025-08" db="UniProtKB">
        <authorList>
            <consortium name="Ensembl"/>
        </authorList>
    </citation>
    <scope>IDENTIFICATION</scope>
</reference>